<dbReference type="OrthoDB" id="9764871at2"/>
<dbReference type="RefSeq" id="WP_132114011.1">
    <property type="nucleotide sequence ID" value="NZ_SMJU01000001.1"/>
</dbReference>
<name>A0A4R4KQD4_9BACT</name>
<evidence type="ECO:0000259" key="2">
    <source>
        <dbReference type="SMART" id="SM00093"/>
    </source>
</evidence>
<comment type="caution">
    <text evidence="3">The sequence shown here is derived from an EMBL/GenBank/DDBJ whole genome shotgun (WGS) entry which is preliminary data.</text>
</comment>
<dbReference type="InterPro" id="IPR000215">
    <property type="entry name" value="Serpin_fam"/>
</dbReference>
<evidence type="ECO:0000256" key="1">
    <source>
        <dbReference type="RuleBase" id="RU000411"/>
    </source>
</evidence>
<accession>A0A4R4KQD4</accession>
<dbReference type="GO" id="GO:0004867">
    <property type="term" value="F:serine-type endopeptidase inhibitor activity"/>
    <property type="evidence" value="ECO:0007669"/>
    <property type="project" value="InterPro"/>
</dbReference>
<dbReference type="Pfam" id="PF00079">
    <property type="entry name" value="Serpin"/>
    <property type="match status" value="1"/>
</dbReference>
<dbReference type="InterPro" id="IPR023796">
    <property type="entry name" value="Serpin_dom"/>
</dbReference>
<gene>
    <name evidence="3" type="ORF">EZE20_02230</name>
</gene>
<sequence>MKQNFFVLLGATIFTLFLGRCTTDDSITPPTGTPVEIAPQIAGRTNEFAFDFFKNVKNTQPAEDNVFVSPLSLHMALGMLLHGAEGETAEQINQTLKMAGVSEADLRTAYQALLKGLPKADSRVNLGLANSMWYRNTFAVQNDFQNVLRESFDAEVTSLDFNSPSAKDKINQWASDKTYGKIPQVIEKIEPEHVLFLLNALYFKGDWKYQFDASKTGDAMFRLANDQEKSVKMMRLKEDFRVAQRPGYSAIELPYSTGQFALTLLIPNEDATANDVIQNLSATAWDELQKTYLQKANVEVGLPRFTLDYEINLNSTLQAMGMTKAFSSAAELGKINPSAPLAVSFVKQNTFLGIDEKGTEAAAVTTIGVELTSAPINPYICDRPFVMILSEKTSNTILFMGRIMNPESGK</sequence>
<dbReference type="Gene3D" id="3.30.497.10">
    <property type="entry name" value="Antithrombin, subunit I, domain 2"/>
    <property type="match status" value="1"/>
</dbReference>
<proteinExistence type="inferred from homology"/>
<dbReference type="InterPro" id="IPR042185">
    <property type="entry name" value="Serpin_sf_2"/>
</dbReference>
<organism evidence="3 4">
    <name type="scientific">Arundinibacter roseus</name>
    <dbReference type="NCBI Taxonomy" id="2070510"/>
    <lineage>
        <taxon>Bacteria</taxon>
        <taxon>Pseudomonadati</taxon>
        <taxon>Bacteroidota</taxon>
        <taxon>Cytophagia</taxon>
        <taxon>Cytophagales</taxon>
        <taxon>Spirosomataceae</taxon>
        <taxon>Arundinibacter</taxon>
    </lineage>
</organism>
<dbReference type="PANTHER" id="PTHR11461:SF211">
    <property type="entry name" value="GH10112P-RELATED"/>
    <property type="match status" value="1"/>
</dbReference>
<keyword evidence="4" id="KW-1185">Reference proteome</keyword>
<dbReference type="EMBL" id="SMJU01000001">
    <property type="protein sequence ID" value="TDB69176.1"/>
    <property type="molecule type" value="Genomic_DNA"/>
</dbReference>
<comment type="similarity">
    <text evidence="1">Belongs to the serpin family.</text>
</comment>
<dbReference type="InterPro" id="IPR042178">
    <property type="entry name" value="Serpin_sf_1"/>
</dbReference>
<dbReference type="SUPFAM" id="SSF56574">
    <property type="entry name" value="Serpins"/>
    <property type="match status" value="1"/>
</dbReference>
<dbReference type="Gene3D" id="2.30.39.10">
    <property type="entry name" value="Alpha-1-antitrypsin, domain 1"/>
    <property type="match status" value="1"/>
</dbReference>
<dbReference type="FunFam" id="3.30.497.10:FF:000001">
    <property type="entry name" value="Serine protease inhibitor"/>
    <property type="match status" value="1"/>
</dbReference>
<protein>
    <submittedName>
        <fullName evidence="3">Serpin family protein</fullName>
    </submittedName>
</protein>
<reference evidence="3 4" key="1">
    <citation type="submission" date="2019-02" db="EMBL/GenBank/DDBJ databases">
        <title>Arundinibacter roseus gen. nov., sp. nov., a new member of the family Cytophagaceae.</title>
        <authorList>
            <person name="Szuroczki S."/>
            <person name="Khayer B."/>
            <person name="Sproer C."/>
            <person name="Toumi M."/>
            <person name="Szabo A."/>
            <person name="Felfoldi T."/>
            <person name="Schumann P."/>
            <person name="Toth E."/>
        </authorList>
    </citation>
    <scope>NUCLEOTIDE SEQUENCE [LARGE SCALE GENOMIC DNA]</scope>
    <source>
        <strain evidence="3 4">DMA-k-7a</strain>
    </source>
</reference>
<dbReference type="CDD" id="cd19588">
    <property type="entry name" value="serpin_miropin-like"/>
    <property type="match status" value="1"/>
</dbReference>
<feature type="domain" description="Serpin" evidence="2">
    <location>
        <begin position="50"/>
        <end position="406"/>
    </location>
</feature>
<dbReference type="InterPro" id="IPR036186">
    <property type="entry name" value="Serpin_sf"/>
</dbReference>
<dbReference type="GO" id="GO:0005615">
    <property type="term" value="C:extracellular space"/>
    <property type="evidence" value="ECO:0007669"/>
    <property type="project" value="InterPro"/>
</dbReference>
<dbReference type="AlphaFoldDB" id="A0A4R4KQD4"/>
<dbReference type="Proteomes" id="UP000295706">
    <property type="component" value="Unassembled WGS sequence"/>
</dbReference>
<dbReference type="SMART" id="SM00093">
    <property type="entry name" value="SERPIN"/>
    <property type="match status" value="1"/>
</dbReference>
<evidence type="ECO:0000313" key="4">
    <source>
        <dbReference type="Proteomes" id="UP000295706"/>
    </source>
</evidence>
<evidence type="ECO:0000313" key="3">
    <source>
        <dbReference type="EMBL" id="TDB69176.1"/>
    </source>
</evidence>
<dbReference type="PANTHER" id="PTHR11461">
    <property type="entry name" value="SERINE PROTEASE INHIBITOR, SERPIN"/>
    <property type="match status" value="1"/>
</dbReference>